<accession>A0ABV2QDH1</accession>
<dbReference type="InterPro" id="IPR010839">
    <property type="entry name" value="AtuA_N"/>
</dbReference>
<dbReference type="Pfam" id="PF23544">
    <property type="entry name" value="AtuA_ferredoxin"/>
    <property type="match status" value="1"/>
</dbReference>
<dbReference type="SUPFAM" id="SSF51412">
    <property type="entry name" value="Inosine monophosphate dehydrogenase (IMPDH)"/>
    <property type="match status" value="1"/>
</dbReference>
<feature type="domain" description="Acyclic terpene utilisation N-terminal" evidence="1">
    <location>
        <begin position="6"/>
        <end position="448"/>
    </location>
</feature>
<organism evidence="3 4">
    <name type="scientific">Ottowia thiooxydans</name>
    <dbReference type="NCBI Taxonomy" id="219182"/>
    <lineage>
        <taxon>Bacteria</taxon>
        <taxon>Pseudomonadati</taxon>
        <taxon>Pseudomonadota</taxon>
        <taxon>Betaproteobacteria</taxon>
        <taxon>Burkholderiales</taxon>
        <taxon>Comamonadaceae</taxon>
        <taxon>Ottowia</taxon>
    </lineage>
</organism>
<evidence type="ECO:0000313" key="3">
    <source>
        <dbReference type="EMBL" id="MET4578943.1"/>
    </source>
</evidence>
<feature type="domain" description="AtuA-like ferredoxin-fold" evidence="2">
    <location>
        <begin position="493"/>
        <end position="591"/>
    </location>
</feature>
<dbReference type="RefSeq" id="WP_354446619.1">
    <property type="nucleotide sequence ID" value="NZ_JBEPSH010000008.1"/>
</dbReference>
<evidence type="ECO:0000259" key="1">
    <source>
        <dbReference type="Pfam" id="PF07287"/>
    </source>
</evidence>
<name>A0ABV2QDH1_9BURK</name>
<dbReference type="EMBL" id="JBEPSH010000008">
    <property type="protein sequence ID" value="MET4578943.1"/>
    <property type="molecule type" value="Genomic_DNA"/>
</dbReference>
<comment type="caution">
    <text evidence="3">The sequence shown here is derived from an EMBL/GenBank/DDBJ whole genome shotgun (WGS) entry which is preliminary data.</text>
</comment>
<proteinExistence type="predicted"/>
<dbReference type="PANTHER" id="PTHR47708:SF2">
    <property type="entry name" value="SI:CH73-132F6.5"/>
    <property type="match status" value="1"/>
</dbReference>
<dbReference type="PANTHER" id="PTHR47708">
    <property type="match status" value="1"/>
</dbReference>
<gene>
    <name evidence="3" type="ORF">ABIE13_004066</name>
</gene>
<sequence length="598" mass="63782">MNSKTVLIGGASAFIGDSILGPTQLVNVPGMQYLVFDYLAEMTLSGFSQTRKTNAQLGYSTEFVEYVLPQIAVACAEKGIRLVANAGGLNPQACAAAIRAQLAKLNLPLKVAYAVGDDCMHMVDKLRASGAQDFYTKAPVPLSVDSANVYLGAPPIARALELGADIVVTGRIVDSAATLGILMHEFGWRADQWDLLASGSLVGHVLECGAQATGGIFTDWERVPDWENIGYPYATCHADGSFVLSKAAGTGGLVEPMTVNEQILYEVADPAHYVLPDVVCDFTAVTTSAIGPDRVLVQGARGSLAPDTYKMSASYQAGYRCTAQVSVFGMNATAKARRTSEALLNRTRRLLKERGFADFSRYAATVVGAEDGYGPHAQPSHCREAIARLVVTHDSAQALDLFSRESRAPGVSFAPGTTSGSSLTLNSRPAVEPLHRLFTCLVTKASLNPPRVIMEGETHEVALATTGSAPYPYIEDERAQSEPTTDSPEASYVPLMDIAHARSGDKGDTSNVAVFARNAAHFDHLRRVLTTQRVRTHLGHLVKGGINRYEASGMHALNFVMDQALDGGGPSSLRNDPMGKGMAQMLLEMEVARPATSS</sequence>
<dbReference type="Pfam" id="PF07287">
    <property type="entry name" value="AtuA"/>
    <property type="match status" value="1"/>
</dbReference>
<dbReference type="Proteomes" id="UP001549320">
    <property type="component" value="Unassembled WGS sequence"/>
</dbReference>
<evidence type="ECO:0000259" key="2">
    <source>
        <dbReference type="Pfam" id="PF23544"/>
    </source>
</evidence>
<dbReference type="InterPro" id="IPR056362">
    <property type="entry name" value="AtuA-like_ferredoxin_dom"/>
</dbReference>
<evidence type="ECO:0000313" key="4">
    <source>
        <dbReference type="Proteomes" id="UP001549320"/>
    </source>
</evidence>
<reference evidence="3 4" key="1">
    <citation type="submission" date="2024-06" db="EMBL/GenBank/DDBJ databases">
        <title>Sorghum-associated microbial communities from plants grown in Nebraska, USA.</title>
        <authorList>
            <person name="Schachtman D."/>
        </authorList>
    </citation>
    <scope>NUCLEOTIDE SEQUENCE [LARGE SCALE GENOMIC DNA]</scope>
    <source>
        <strain evidence="3 4">2709</strain>
    </source>
</reference>
<evidence type="ECO:0008006" key="5">
    <source>
        <dbReference type="Google" id="ProtNLM"/>
    </source>
</evidence>
<keyword evidence="4" id="KW-1185">Reference proteome</keyword>
<protein>
    <recommendedName>
        <fullName evidence="5">Terpene utilization protein AtuA</fullName>
    </recommendedName>
</protein>